<dbReference type="Bgee" id="108706922">
    <property type="expression patterns" value="Expressed in heart and 19 other cell types or tissues"/>
</dbReference>
<evidence type="ECO:0000256" key="10">
    <source>
        <dbReference type="ARBA" id="ARBA00022982"/>
    </source>
</evidence>
<evidence type="ECO:0000256" key="6">
    <source>
        <dbReference type="ARBA" id="ARBA00022448"/>
    </source>
</evidence>
<keyword evidence="12" id="KW-0007">Acetylation</keyword>
<keyword evidence="10" id="KW-0249">Electron transport</keyword>
<dbReference type="OrthoDB" id="5824032at2759"/>
<evidence type="ECO:0000256" key="16">
    <source>
        <dbReference type="ARBA" id="ARBA00030214"/>
    </source>
</evidence>
<dbReference type="PANTHER" id="PTHR15083:SF0">
    <property type="entry name" value="NADH DEHYDROGENASE [UBIQUINONE] 1 BETA SUBCOMPLEX SUBUNIT 6"/>
    <property type="match status" value="1"/>
</dbReference>
<keyword evidence="9" id="KW-0999">Mitochondrion inner membrane</keyword>
<dbReference type="GO" id="GO:0006120">
    <property type="term" value="P:mitochondrial electron transport, NADH to ubiquinone"/>
    <property type="evidence" value="ECO:0007669"/>
    <property type="project" value="InterPro"/>
</dbReference>
<dbReference type="STRING" id="8355.A0A1L8HNU3"/>
<keyword evidence="7" id="KW-0679">Respiratory chain</keyword>
<evidence type="ECO:0000256" key="5">
    <source>
        <dbReference type="ARBA" id="ARBA00018675"/>
    </source>
</evidence>
<dbReference type="GO" id="GO:0005743">
    <property type="term" value="C:mitochondrial inner membrane"/>
    <property type="evidence" value="ECO:0007669"/>
    <property type="project" value="UniProtKB-SubCell"/>
</dbReference>
<dbReference type="RefSeq" id="XP_018099222.1">
    <property type="nucleotide sequence ID" value="XM_018243733.2"/>
</dbReference>
<dbReference type="GO" id="GO:0042775">
    <property type="term" value="P:mitochondrial ATP synthesis coupled electron transport"/>
    <property type="evidence" value="ECO:0000318"/>
    <property type="project" value="GO_Central"/>
</dbReference>
<comment type="function">
    <text evidence="1">Accessory subunit of the mitochondrial membrane respiratory chain NADH dehydrogenase (Complex I), that is believed not to be involved in catalysis. Complex I functions in the transfer of electrons from NADH to the respiratory chain. The immediate electron acceptor for the enzyme is believed to be ubiquinone.</text>
</comment>
<comment type="subunit">
    <text evidence="4">Complex I is composed of 45 different subunits.</text>
</comment>
<keyword evidence="8" id="KW-0812">Transmembrane</keyword>
<dbReference type="PaxDb" id="8355-A0A1L8HNU3"/>
<evidence type="ECO:0000256" key="4">
    <source>
        <dbReference type="ARBA" id="ARBA00011533"/>
    </source>
</evidence>
<accession>A0A1L8HNU3</accession>
<dbReference type="GO" id="GO:0045271">
    <property type="term" value="C:respiratory chain complex I"/>
    <property type="evidence" value="ECO:0000318"/>
    <property type="project" value="GO_Central"/>
</dbReference>
<evidence type="ECO:0000313" key="18">
    <source>
        <dbReference type="RefSeq" id="XP_018099222.1"/>
    </source>
</evidence>
<evidence type="ECO:0000256" key="15">
    <source>
        <dbReference type="ARBA" id="ARBA00029949"/>
    </source>
</evidence>
<organism evidence="17 18">
    <name type="scientific">Xenopus laevis</name>
    <name type="common">African clawed frog</name>
    <dbReference type="NCBI Taxonomy" id="8355"/>
    <lineage>
        <taxon>Eukaryota</taxon>
        <taxon>Metazoa</taxon>
        <taxon>Chordata</taxon>
        <taxon>Craniata</taxon>
        <taxon>Vertebrata</taxon>
        <taxon>Euteleostomi</taxon>
        <taxon>Amphibia</taxon>
        <taxon>Batrachia</taxon>
        <taxon>Anura</taxon>
        <taxon>Pipoidea</taxon>
        <taxon>Pipidae</taxon>
        <taxon>Xenopodinae</taxon>
        <taxon>Xenopus</taxon>
        <taxon>Xenopus</taxon>
    </lineage>
</organism>
<reference evidence="18" key="1">
    <citation type="submission" date="2025-08" db="UniProtKB">
        <authorList>
            <consortium name="RefSeq"/>
        </authorList>
    </citation>
    <scope>IDENTIFICATION</scope>
    <source>
        <strain evidence="18">J_2021</strain>
        <tissue evidence="18">Erythrocytes</tissue>
    </source>
</reference>
<dbReference type="Xenbase" id="XB-GENE-17340834">
    <property type="gene designation" value="ndufb6.S"/>
</dbReference>
<comment type="similarity">
    <text evidence="3">Belongs to the complex I NDUFB6 subunit family.</text>
</comment>
<evidence type="ECO:0000313" key="17">
    <source>
        <dbReference type="Proteomes" id="UP000186698"/>
    </source>
</evidence>
<keyword evidence="6" id="KW-0813">Transport</keyword>
<protein>
    <recommendedName>
        <fullName evidence="5">NADH dehydrogenase [ubiquinone] 1 beta subcomplex subunit 6</fullName>
    </recommendedName>
    <alternativeName>
        <fullName evidence="16">Complex I-B17</fullName>
    </alternativeName>
    <alternativeName>
        <fullName evidence="15">NADH-ubiquinone oxidoreductase B17 subunit</fullName>
    </alternativeName>
</protein>
<evidence type="ECO:0000256" key="14">
    <source>
        <dbReference type="ARBA" id="ARBA00023136"/>
    </source>
</evidence>
<evidence type="ECO:0000256" key="13">
    <source>
        <dbReference type="ARBA" id="ARBA00023128"/>
    </source>
</evidence>
<sequence length="128" mass="15079">MSGYTPDEKLRLEQLRTLRRRWLNDQELSPREPVLPPAKKGPVERFWGNFLQDKSLWRIYTFKVYNAGVFTLTRLLIPAWIVHYYVKYHVQTKPYAIVNLKPRLFPGDTIIETGEVVPPMEKTSSGHH</sequence>
<proteinExistence type="inferred from homology"/>
<keyword evidence="11" id="KW-1133">Transmembrane helix</keyword>
<evidence type="ECO:0000256" key="7">
    <source>
        <dbReference type="ARBA" id="ARBA00022660"/>
    </source>
</evidence>
<evidence type="ECO:0000256" key="9">
    <source>
        <dbReference type="ARBA" id="ARBA00022792"/>
    </source>
</evidence>
<gene>
    <name evidence="18 19" type="primary">ndufb6.S</name>
</gene>
<dbReference type="AGR" id="Xenbase:XB-GENE-17340834"/>
<dbReference type="Pfam" id="PF09782">
    <property type="entry name" value="NDUF_B6"/>
    <property type="match status" value="1"/>
</dbReference>
<keyword evidence="17" id="KW-1185">Reference proteome</keyword>
<evidence type="ECO:0000313" key="19">
    <source>
        <dbReference type="Xenbase" id="XB-GENE-17340834"/>
    </source>
</evidence>
<evidence type="ECO:0000256" key="2">
    <source>
        <dbReference type="ARBA" id="ARBA00004298"/>
    </source>
</evidence>
<comment type="subcellular location">
    <subcellularLocation>
        <location evidence="2">Mitochondrion inner membrane</location>
        <topology evidence="2">Single-pass membrane protein</topology>
        <orientation evidence="2">Matrix side</orientation>
    </subcellularLocation>
</comment>
<dbReference type="PANTHER" id="PTHR15083">
    <property type="entry name" value="NADH DEHYDROGENASE [UBIQUINONE] 1 BETA SUBCOMPLEX SUBUNIT 6"/>
    <property type="match status" value="1"/>
</dbReference>
<evidence type="ECO:0000256" key="11">
    <source>
        <dbReference type="ARBA" id="ARBA00022989"/>
    </source>
</evidence>
<dbReference type="KEGG" id="xla:108706922"/>
<dbReference type="CTD" id="108706922"/>
<keyword evidence="14" id="KW-0472">Membrane</keyword>
<dbReference type="AlphaFoldDB" id="A0A1L8HNU3"/>
<dbReference type="OMA" id="KYHVNTK"/>
<evidence type="ECO:0000256" key="12">
    <source>
        <dbReference type="ARBA" id="ARBA00022990"/>
    </source>
</evidence>
<name>A0A1L8HNU3_XENLA</name>
<evidence type="ECO:0000256" key="8">
    <source>
        <dbReference type="ARBA" id="ARBA00022692"/>
    </source>
</evidence>
<dbReference type="InterPro" id="IPR019174">
    <property type="entry name" value="NADH_DH_b-subcmplx_su6"/>
</dbReference>
<dbReference type="GeneID" id="108706922"/>
<dbReference type="Proteomes" id="UP000186698">
    <property type="component" value="Chromosome 1S"/>
</dbReference>
<evidence type="ECO:0000256" key="1">
    <source>
        <dbReference type="ARBA" id="ARBA00003195"/>
    </source>
</evidence>
<evidence type="ECO:0000256" key="3">
    <source>
        <dbReference type="ARBA" id="ARBA00007771"/>
    </source>
</evidence>
<keyword evidence="13" id="KW-0496">Mitochondrion</keyword>